<dbReference type="InterPro" id="IPR055272">
    <property type="entry name" value="POPDC1-3_dom"/>
</dbReference>
<name>A0AA88L383_ARTSF</name>
<gene>
    <name evidence="10" type="ORF">QYM36_009859</name>
</gene>
<dbReference type="InterPro" id="IPR006916">
    <property type="entry name" value="POPDC1-3"/>
</dbReference>
<feature type="compositionally biased region" description="Basic residues" evidence="7">
    <location>
        <begin position="389"/>
        <end position="405"/>
    </location>
</feature>
<feature type="transmembrane region" description="Helical" evidence="8">
    <location>
        <begin position="71"/>
        <end position="91"/>
    </location>
</feature>
<dbReference type="GO" id="GO:0051146">
    <property type="term" value="P:striated muscle cell differentiation"/>
    <property type="evidence" value="ECO:0007669"/>
    <property type="project" value="TreeGrafter"/>
</dbReference>
<evidence type="ECO:0000256" key="3">
    <source>
        <dbReference type="ARBA" id="ARBA00022475"/>
    </source>
</evidence>
<evidence type="ECO:0000256" key="4">
    <source>
        <dbReference type="ARBA" id="ARBA00022692"/>
    </source>
</evidence>
<comment type="subcellular location">
    <subcellularLocation>
        <location evidence="2">Cell membrane</location>
    </subcellularLocation>
    <subcellularLocation>
        <location evidence="1">Membrane</location>
        <topology evidence="1">Multi-pass membrane protein</topology>
    </subcellularLocation>
</comment>
<evidence type="ECO:0000313" key="10">
    <source>
        <dbReference type="EMBL" id="KAK2715002.1"/>
    </source>
</evidence>
<reference evidence="10" key="1">
    <citation type="submission" date="2023-07" db="EMBL/GenBank/DDBJ databases">
        <title>Chromosome-level genome assembly of Artemia franciscana.</title>
        <authorList>
            <person name="Jo E."/>
        </authorList>
    </citation>
    <scope>NUCLEOTIDE SEQUENCE</scope>
    <source>
        <tissue evidence="10">Whole body</tissue>
    </source>
</reference>
<proteinExistence type="predicted"/>
<dbReference type="Pfam" id="PF04831">
    <property type="entry name" value="POPDC1-3"/>
    <property type="match status" value="1"/>
</dbReference>
<evidence type="ECO:0000256" key="2">
    <source>
        <dbReference type="ARBA" id="ARBA00004236"/>
    </source>
</evidence>
<organism evidence="10 11">
    <name type="scientific">Artemia franciscana</name>
    <name type="common">Brine shrimp</name>
    <name type="synonym">Artemia sanfranciscana</name>
    <dbReference type="NCBI Taxonomy" id="6661"/>
    <lineage>
        <taxon>Eukaryota</taxon>
        <taxon>Metazoa</taxon>
        <taxon>Ecdysozoa</taxon>
        <taxon>Arthropoda</taxon>
        <taxon>Crustacea</taxon>
        <taxon>Branchiopoda</taxon>
        <taxon>Anostraca</taxon>
        <taxon>Artemiidae</taxon>
        <taxon>Artemia</taxon>
    </lineage>
</organism>
<comment type="caution">
    <text evidence="10">The sequence shown here is derived from an EMBL/GenBank/DDBJ whole genome shotgun (WGS) entry which is preliminary data.</text>
</comment>
<sequence>MDNSSTGVAGPLYNDSGGLLANGTVSVIGNKSLTNFNCREWEEAQNVVFQIANFFYACAFVIPHTFKCSILLTRTFLCAGFTMAVLWGALYVCALDILAWNTMFVIINFGHVVYCIWKFCPPYLNKEERGFYTTIFSSLKVSKRDFKLLVMNAVTKKLDVGSSFVAESNVPSEDGLCMLITGSLAAACKNVILHEIKPFEFINSLEWEVQIQNSCPPSVSQVTIFATEESSYLFWSQNFLNGLSLLNPPLYFVLHCLTGKDIGLKLYSVAENTSNLDESTRESLGIYKKPLKHELRQYSAFPESASADEINQSPKGKVRSECWQKNRLKSVVVRMEDPALAIHRMLLAGDSKPYPIVSTDLSSAVQTFMPSPPKKKPKDRERNNGPARRFLRSIRNKRRISKRVSPKQQSSFETDGLAELPPETIVNKDIPNIELKEQ</sequence>
<dbReference type="GO" id="GO:0030552">
    <property type="term" value="F:cAMP binding"/>
    <property type="evidence" value="ECO:0007669"/>
    <property type="project" value="TreeGrafter"/>
</dbReference>
<dbReference type="PANTHER" id="PTHR12101">
    <property type="entry name" value="POPEYE DOMAIN CONTAINING PROTEIN"/>
    <property type="match status" value="1"/>
</dbReference>
<dbReference type="PANTHER" id="PTHR12101:SF17">
    <property type="entry name" value="BLOOD VESSEL EPICARDIAL SUBSTANCE"/>
    <property type="match status" value="1"/>
</dbReference>
<keyword evidence="4 8" id="KW-0812">Transmembrane</keyword>
<keyword evidence="3" id="KW-1003">Cell membrane</keyword>
<dbReference type="Proteomes" id="UP001187531">
    <property type="component" value="Unassembled WGS sequence"/>
</dbReference>
<evidence type="ECO:0000259" key="9">
    <source>
        <dbReference type="Pfam" id="PF04831"/>
    </source>
</evidence>
<dbReference type="EMBL" id="JAVRJZ010000012">
    <property type="protein sequence ID" value="KAK2715002.1"/>
    <property type="molecule type" value="Genomic_DNA"/>
</dbReference>
<feature type="transmembrane region" description="Helical" evidence="8">
    <location>
        <begin position="97"/>
        <end position="117"/>
    </location>
</feature>
<evidence type="ECO:0000256" key="7">
    <source>
        <dbReference type="SAM" id="MobiDB-lite"/>
    </source>
</evidence>
<evidence type="ECO:0000256" key="8">
    <source>
        <dbReference type="SAM" id="Phobius"/>
    </source>
</evidence>
<feature type="domain" description="POPDC1-3" evidence="9">
    <location>
        <begin position="45"/>
        <end position="271"/>
    </location>
</feature>
<protein>
    <recommendedName>
        <fullName evidence="9">POPDC1-3 domain-containing protein</fullName>
    </recommendedName>
</protein>
<feature type="transmembrane region" description="Helical" evidence="8">
    <location>
        <begin position="47"/>
        <end position="64"/>
    </location>
</feature>
<feature type="region of interest" description="Disordered" evidence="7">
    <location>
        <begin position="366"/>
        <end position="438"/>
    </location>
</feature>
<dbReference type="GO" id="GO:0007507">
    <property type="term" value="P:heart development"/>
    <property type="evidence" value="ECO:0007669"/>
    <property type="project" value="TreeGrafter"/>
</dbReference>
<dbReference type="GO" id="GO:0042383">
    <property type="term" value="C:sarcolemma"/>
    <property type="evidence" value="ECO:0007669"/>
    <property type="project" value="TreeGrafter"/>
</dbReference>
<evidence type="ECO:0000313" key="11">
    <source>
        <dbReference type="Proteomes" id="UP001187531"/>
    </source>
</evidence>
<keyword evidence="11" id="KW-1185">Reference proteome</keyword>
<keyword evidence="5 8" id="KW-1133">Transmembrane helix</keyword>
<keyword evidence="6 8" id="KW-0472">Membrane</keyword>
<accession>A0AA88L383</accession>
<evidence type="ECO:0000256" key="6">
    <source>
        <dbReference type="ARBA" id="ARBA00023136"/>
    </source>
</evidence>
<evidence type="ECO:0000256" key="1">
    <source>
        <dbReference type="ARBA" id="ARBA00004141"/>
    </source>
</evidence>
<dbReference type="GO" id="GO:0042391">
    <property type="term" value="P:regulation of membrane potential"/>
    <property type="evidence" value="ECO:0007669"/>
    <property type="project" value="TreeGrafter"/>
</dbReference>
<evidence type="ECO:0000256" key="5">
    <source>
        <dbReference type="ARBA" id="ARBA00022989"/>
    </source>
</evidence>
<dbReference type="AlphaFoldDB" id="A0AA88L383"/>